<dbReference type="InterPro" id="IPR012341">
    <property type="entry name" value="6hp_glycosidase-like_sf"/>
</dbReference>
<keyword evidence="2" id="KW-0732">Signal</keyword>
<dbReference type="GO" id="GO:0005975">
    <property type="term" value="P:carbohydrate metabolic process"/>
    <property type="evidence" value="ECO:0007669"/>
    <property type="project" value="InterPro"/>
</dbReference>
<organism evidence="3 4">
    <name type="scientific">Candidatus Cryptobacteroides merdipullorum</name>
    <dbReference type="NCBI Taxonomy" id="2840771"/>
    <lineage>
        <taxon>Bacteria</taxon>
        <taxon>Pseudomonadati</taxon>
        <taxon>Bacteroidota</taxon>
        <taxon>Bacteroidia</taxon>
        <taxon>Bacteroidales</taxon>
        <taxon>Candidatus Cryptobacteroides</taxon>
    </lineage>
</organism>
<reference evidence="3" key="2">
    <citation type="journal article" date="2021" name="PeerJ">
        <title>Extensive microbial diversity within the chicken gut microbiome revealed by metagenomics and culture.</title>
        <authorList>
            <person name="Gilroy R."/>
            <person name="Ravi A."/>
            <person name="Getino M."/>
            <person name="Pursley I."/>
            <person name="Horton D.L."/>
            <person name="Alikhan N.F."/>
            <person name="Baker D."/>
            <person name="Gharbi K."/>
            <person name="Hall N."/>
            <person name="Watson M."/>
            <person name="Adriaenssens E.M."/>
            <person name="Foster-Nyarko E."/>
            <person name="Jarju S."/>
            <person name="Secka A."/>
            <person name="Antonio M."/>
            <person name="Oren A."/>
            <person name="Chaudhuri R.R."/>
            <person name="La Ragione R."/>
            <person name="Hildebrand F."/>
            <person name="Pallen M.J."/>
        </authorList>
    </citation>
    <scope>NUCLEOTIDE SEQUENCE</scope>
    <source>
        <strain evidence="3">ChiHecec2B26-709</strain>
    </source>
</reference>
<dbReference type="SUPFAM" id="SSF49785">
    <property type="entry name" value="Galactose-binding domain-like"/>
    <property type="match status" value="1"/>
</dbReference>
<dbReference type="Pfam" id="PF17132">
    <property type="entry name" value="Glyco_hydro_106"/>
    <property type="match status" value="1"/>
</dbReference>
<keyword evidence="1 3" id="KW-0378">Hydrolase</keyword>
<dbReference type="NCBIfam" id="NF045579">
    <property type="entry name" value="rhamnoside_JR"/>
    <property type="match status" value="1"/>
</dbReference>
<accession>A0A9D1GQP5</accession>
<comment type="caution">
    <text evidence="3">The sequence shown here is derived from an EMBL/GenBank/DDBJ whole genome shotgun (WGS) entry which is preliminary data.</text>
</comment>
<evidence type="ECO:0000256" key="2">
    <source>
        <dbReference type="SAM" id="SignalP"/>
    </source>
</evidence>
<sequence>MKLKTLILSVLGLCSAFGLSAQDTGWYSPVTENKPFVRWWWLGSAVDKEGITWNLEQFAKAGIGGYEVTPIYGVKGNETNDIDYLSPEWMEMYKYLVSESERLGLECDMNNGTGWPFGGPQISADIAAQKMKVTADGVESVQTGQKVKRAAPGGEGWVMDHYNPEALKTYLERFDKAFEESGADWPDTWFNDSYEVYGADWTPGFPEYFRQKYGYDIVPYLMQKPEKPSGRNAVAVKPEPSKLSDYDRAIMDYRECLGDMLMENFIDPWIEWCHSHGSRVRNQSHGSPANLLDVYAKVDIPECETFGRSAFDIPGLRQDPIIRPNDGDMAVLKFASSAAHVSGKKYTSCESLTWLTEHFRTSLSQCKPELDQAFAAGVNHIYFHGAPYSPAGAEFPGWMFYASINMSPTGGMWKDAPALFKYIERCQAFLTAGEPDSDFLLYFPVYDIWSTLTDTPYMMFDIHSMDRKMPQVKEAMNAILSAGYDADYISDTQLRNLDITKPVIVPDCTYMPVETARRLVELKEQGVPVYFIGSVPEDVPGLYNLAERRREFRKVARKFGKPVSMETAFAGVKPEEFKSKEGGVMIRRTNECGGWNYFAAMLKDNEVDGWVKLGTPAVSAMLYDAMTGESGKAQLRTATDGCAEIRLQLLPGESILIKTFPEEIDAPAWKYVAVVGDVIPVNSAWNISFPESDPAIPGNHFTNKVTDWTKLDIPEAKINHGTALYSSAVAITDPKEYDDWILDLGDVRESARVFINCEEVGTVWAVPFRISIGEYLKPGINLIDVYVTNLQSNRIADFDRRGVEWKIFKDANISTLGGPAYFGDWATDSSGLCSEVNVIPVVYDLPAKDEVIAQARKVNDYFMNKFGDPSKVVPFPSRNRVYDGNIWTRGVYYEGLLALNEVDPQQRYLDNTMEWGDYYKWNMRNGQTLTRNADNYCCSQAYIDMYRIYKEPKMIENVAKCMENILASEDAVSDWDWIDAIQMGMPVLVKYGLTTGQDAYLEKAWEMYKWSRDQFFNEKDGLWWRDADFCPPYKTPNGKECYWSRGNGWVVAAYVRVLEELPEDAAHRDVYEADLKAMCEALLKAQRSDGTWNCSLADPDDFGGPEATGTSLFIYGFAYGIRTGLLDAETYMPALVKAWNGLNRICIHDNGFIGYSQGSGKEPKEAQPATYDRIPDFEDFGTGCYLLAASEVAKLVE</sequence>
<dbReference type="AlphaFoldDB" id="A0A9D1GQP5"/>
<dbReference type="Pfam" id="PF07470">
    <property type="entry name" value="Glyco_hydro_88"/>
    <property type="match status" value="1"/>
</dbReference>
<dbReference type="InterPro" id="IPR053161">
    <property type="entry name" value="Ulvan_degrading_GH"/>
</dbReference>
<dbReference type="InterPro" id="IPR008928">
    <property type="entry name" value="6-hairpin_glycosidase_sf"/>
</dbReference>
<dbReference type="Gene3D" id="1.50.10.10">
    <property type="match status" value="1"/>
</dbReference>
<dbReference type="EMBL" id="DVLC01000136">
    <property type="protein sequence ID" value="HIT47697.1"/>
    <property type="molecule type" value="Genomic_DNA"/>
</dbReference>
<dbReference type="SUPFAM" id="SSF48208">
    <property type="entry name" value="Six-hairpin glycosidases"/>
    <property type="match status" value="1"/>
</dbReference>
<evidence type="ECO:0000313" key="3">
    <source>
        <dbReference type="EMBL" id="HIT47697.1"/>
    </source>
</evidence>
<dbReference type="InterPro" id="IPR010905">
    <property type="entry name" value="Glyco_hydro_88"/>
</dbReference>
<dbReference type="Proteomes" id="UP000886881">
    <property type="component" value="Unassembled WGS sequence"/>
</dbReference>
<evidence type="ECO:0000313" key="4">
    <source>
        <dbReference type="Proteomes" id="UP000886881"/>
    </source>
</evidence>
<dbReference type="PANTHER" id="PTHR36848">
    <property type="entry name" value="DNA-BINDING PROTEIN (PUTATIVE SECRETED PROTEIN)-RELATED"/>
    <property type="match status" value="1"/>
</dbReference>
<gene>
    <name evidence="3" type="ORF">IAC35_07575</name>
</gene>
<protein>
    <submittedName>
        <fullName evidence="3">Glycoside hydrolase family 88 protein</fullName>
    </submittedName>
</protein>
<proteinExistence type="predicted"/>
<feature type="chain" id="PRO_5038481334" evidence="2">
    <location>
        <begin position="22"/>
        <end position="1197"/>
    </location>
</feature>
<dbReference type="PANTHER" id="PTHR36848:SF2">
    <property type="entry name" value="SECRETED PROTEIN"/>
    <property type="match status" value="1"/>
</dbReference>
<reference evidence="3" key="1">
    <citation type="submission" date="2020-10" db="EMBL/GenBank/DDBJ databases">
        <authorList>
            <person name="Gilroy R."/>
        </authorList>
    </citation>
    <scope>NUCLEOTIDE SEQUENCE</scope>
    <source>
        <strain evidence="3">ChiHecec2B26-709</strain>
    </source>
</reference>
<dbReference type="InterPro" id="IPR008979">
    <property type="entry name" value="Galactose-bd-like_sf"/>
</dbReference>
<evidence type="ECO:0000256" key="1">
    <source>
        <dbReference type="ARBA" id="ARBA00022801"/>
    </source>
</evidence>
<dbReference type="Gene3D" id="2.60.120.260">
    <property type="entry name" value="Galactose-binding domain-like"/>
    <property type="match status" value="1"/>
</dbReference>
<feature type="signal peptide" evidence="2">
    <location>
        <begin position="1"/>
        <end position="21"/>
    </location>
</feature>
<dbReference type="GO" id="GO:0016787">
    <property type="term" value="F:hydrolase activity"/>
    <property type="evidence" value="ECO:0007669"/>
    <property type="project" value="UniProtKB-KW"/>
</dbReference>
<name>A0A9D1GQP5_9BACT</name>